<evidence type="ECO:0000313" key="2">
    <source>
        <dbReference type="EMBL" id="TRM57955.1"/>
    </source>
</evidence>
<sequence length="227" mass="24832">MPWRGSPAYVQSMPFALLSLKICQDIVARDSWRSWLASELWRRVDPVHGCLTAVTHAAMQILRATGALSALSAACIAAVFVIACAALGEHVDSRDPKHGRRAIIKNSSPLGSELKELMKDLLLAYVELDAVLLLVMEAETGTRTLSPDECRGIITFYESFNDKFTPLSHDMSIGKALDAEAAQATRSARKKRQVVYLQRIACVLLSALAACSMMLTLFRYSSQDAGS</sequence>
<keyword evidence="1" id="KW-1133">Transmembrane helix</keyword>
<protein>
    <submittedName>
        <fullName evidence="2">Uncharacterized protein</fullName>
    </submittedName>
</protein>
<dbReference type="EMBL" id="VDMD01000041">
    <property type="protein sequence ID" value="TRM57955.1"/>
    <property type="molecule type" value="Genomic_DNA"/>
</dbReference>
<reference evidence="2 3" key="1">
    <citation type="journal article" date="2019" name="New Phytol.">
        <title>Comparative genomics reveals unique wood-decay strategies and fruiting body development in the Schizophyllaceae.</title>
        <authorList>
            <person name="Almasi E."/>
            <person name="Sahu N."/>
            <person name="Krizsan K."/>
            <person name="Balint B."/>
            <person name="Kovacs G.M."/>
            <person name="Kiss B."/>
            <person name="Cseklye J."/>
            <person name="Drula E."/>
            <person name="Henrissat B."/>
            <person name="Nagy I."/>
            <person name="Chovatia M."/>
            <person name="Adam C."/>
            <person name="LaButti K."/>
            <person name="Lipzen A."/>
            <person name="Riley R."/>
            <person name="Grigoriev I.V."/>
            <person name="Nagy L.G."/>
        </authorList>
    </citation>
    <scope>NUCLEOTIDE SEQUENCE [LARGE SCALE GENOMIC DNA]</scope>
    <source>
        <strain evidence="2 3">NL-1724</strain>
    </source>
</reference>
<comment type="caution">
    <text evidence="2">The sequence shown here is derived from an EMBL/GenBank/DDBJ whole genome shotgun (WGS) entry which is preliminary data.</text>
</comment>
<evidence type="ECO:0000313" key="3">
    <source>
        <dbReference type="Proteomes" id="UP000320762"/>
    </source>
</evidence>
<gene>
    <name evidence="2" type="ORF">BD626DRAFT_513424</name>
</gene>
<dbReference type="AlphaFoldDB" id="A0A550BZH5"/>
<keyword evidence="3" id="KW-1185">Reference proteome</keyword>
<proteinExistence type="predicted"/>
<organism evidence="2 3">
    <name type="scientific">Schizophyllum amplum</name>
    <dbReference type="NCBI Taxonomy" id="97359"/>
    <lineage>
        <taxon>Eukaryota</taxon>
        <taxon>Fungi</taxon>
        <taxon>Dikarya</taxon>
        <taxon>Basidiomycota</taxon>
        <taxon>Agaricomycotina</taxon>
        <taxon>Agaricomycetes</taxon>
        <taxon>Agaricomycetidae</taxon>
        <taxon>Agaricales</taxon>
        <taxon>Schizophyllaceae</taxon>
        <taxon>Schizophyllum</taxon>
    </lineage>
</organism>
<dbReference type="Proteomes" id="UP000320762">
    <property type="component" value="Unassembled WGS sequence"/>
</dbReference>
<keyword evidence="1" id="KW-0472">Membrane</keyword>
<feature type="transmembrane region" description="Helical" evidence="1">
    <location>
        <begin position="196"/>
        <end position="218"/>
    </location>
</feature>
<accession>A0A550BZH5</accession>
<feature type="transmembrane region" description="Helical" evidence="1">
    <location>
        <begin position="67"/>
        <end position="88"/>
    </location>
</feature>
<name>A0A550BZH5_9AGAR</name>
<evidence type="ECO:0000256" key="1">
    <source>
        <dbReference type="SAM" id="Phobius"/>
    </source>
</evidence>
<keyword evidence="1" id="KW-0812">Transmembrane</keyword>